<protein>
    <submittedName>
        <fullName evidence="1">Uncharacterized protein</fullName>
    </submittedName>
</protein>
<dbReference type="EMBL" id="CACRSZ010000004">
    <property type="protein sequence ID" value="VYS75727.1"/>
    <property type="molecule type" value="Genomic_DNA"/>
</dbReference>
<sequence length="32" mass="3805">MYRLPYQNESTIIPNRQYPLLKRLNAPLDISS</sequence>
<accession>A0A6N2R4G3</accession>
<proteinExistence type="predicted"/>
<reference evidence="1" key="1">
    <citation type="submission" date="2019-11" db="EMBL/GenBank/DDBJ databases">
        <authorList>
            <person name="Feng L."/>
        </authorList>
    </citation>
    <scope>NUCLEOTIDE SEQUENCE</scope>
    <source>
        <strain evidence="1">BfaecisLFYP10</strain>
    </source>
</reference>
<name>A0A6N2R4G3_9BACE</name>
<dbReference type="AlphaFoldDB" id="A0A6N2R4G3"/>
<gene>
    <name evidence="1" type="ORF">BFLFYP10_05090</name>
</gene>
<organism evidence="1">
    <name type="scientific">Bacteroides faecis</name>
    <dbReference type="NCBI Taxonomy" id="674529"/>
    <lineage>
        <taxon>Bacteria</taxon>
        <taxon>Pseudomonadati</taxon>
        <taxon>Bacteroidota</taxon>
        <taxon>Bacteroidia</taxon>
        <taxon>Bacteroidales</taxon>
        <taxon>Bacteroidaceae</taxon>
        <taxon>Bacteroides</taxon>
    </lineage>
</organism>
<evidence type="ECO:0000313" key="1">
    <source>
        <dbReference type="EMBL" id="VYS75727.1"/>
    </source>
</evidence>